<keyword evidence="5 13" id="KW-0220">Diaminopimelate biosynthesis</keyword>
<dbReference type="HAMAP" id="MF_00102">
    <property type="entry name" value="DapB"/>
    <property type="match status" value="1"/>
</dbReference>
<dbReference type="CDD" id="cd02274">
    <property type="entry name" value="DHDPR_N"/>
    <property type="match status" value="1"/>
</dbReference>
<dbReference type="Gene3D" id="3.40.50.720">
    <property type="entry name" value="NAD(P)-binding Rossmann-like Domain"/>
    <property type="match status" value="1"/>
</dbReference>
<dbReference type="Pfam" id="PF05173">
    <property type="entry name" value="DapB_C"/>
    <property type="match status" value="1"/>
</dbReference>
<keyword evidence="7 13" id="KW-0520">NAD</keyword>
<dbReference type="NCBIfam" id="TIGR00036">
    <property type="entry name" value="dapB"/>
    <property type="match status" value="1"/>
</dbReference>
<evidence type="ECO:0000256" key="12">
    <source>
        <dbReference type="ARBA" id="ARBA00049396"/>
    </source>
</evidence>
<dbReference type="Pfam" id="PF01113">
    <property type="entry name" value="DapB_N"/>
    <property type="match status" value="1"/>
</dbReference>
<dbReference type="GO" id="GO:0005829">
    <property type="term" value="C:cytosol"/>
    <property type="evidence" value="ECO:0007669"/>
    <property type="project" value="TreeGrafter"/>
</dbReference>
<evidence type="ECO:0000256" key="6">
    <source>
        <dbReference type="ARBA" id="ARBA00023002"/>
    </source>
</evidence>
<keyword evidence="6 13" id="KW-0560">Oxidoreductase</keyword>
<keyword evidence="2 13" id="KW-0963">Cytoplasm</keyword>
<feature type="binding site" evidence="13">
    <location>
        <position position="42"/>
    </location>
    <ligand>
        <name>NADP(+)</name>
        <dbReference type="ChEBI" id="CHEBI:58349"/>
    </ligand>
</feature>
<protein>
    <recommendedName>
        <fullName evidence="10 13">4-hydroxy-tetrahydrodipicolinate reductase</fullName>
        <shortName evidence="13">HTPA reductase</shortName>
        <ecNumber evidence="10 13">1.17.1.8</ecNumber>
    </recommendedName>
</protein>
<dbReference type="FunFam" id="3.30.360.10:FF:000009">
    <property type="entry name" value="4-hydroxy-tetrahydrodipicolinate reductase"/>
    <property type="match status" value="1"/>
</dbReference>
<keyword evidence="8 13" id="KW-0457">Lysine biosynthesis</keyword>
<gene>
    <name evidence="13" type="primary">dapB</name>
    <name evidence="16" type="ORF">HMPREF9020_00931</name>
</gene>
<dbReference type="GO" id="GO:0019877">
    <property type="term" value="P:diaminopimelate biosynthetic process"/>
    <property type="evidence" value="ECO:0007669"/>
    <property type="project" value="UniProtKB-UniRule"/>
</dbReference>
<evidence type="ECO:0000256" key="1">
    <source>
        <dbReference type="ARBA" id="ARBA00006642"/>
    </source>
</evidence>
<comment type="subcellular location">
    <subcellularLocation>
        <location evidence="13">Cytoplasm</location>
    </subcellularLocation>
</comment>
<comment type="catalytic activity">
    <reaction evidence="12 13">
        <text>(S)-2,3,4,5-tetrahydrodipicolinate + NAD(+) + H2O = (2S,4S)-4-hydroxy-2,3,4,5-tetrahydrodipicolinate + NADH + H(+)</text>
        <dbReference type="Rhea" id="RHEA:35323"/>
        <dbReference type="ChEBI" id="CHEBI:15377"/>
        <dbReference type="ChEBI" id="CHEBI:15378"/>
        <dbReference type="ChEBI" id="CHEBI:16845"/>
        <dbReference type="ChEBI" id="CHEBI:57540"/>
        <dbReference type="ChEBI" id="CHEBI:57945"/>
        <dbReference type="ChEBI" id="CHEBI:67139"/>
        <dbReference type="EC" id="1.17.1.8"/>
    </reaction>
</comment>
<evidence type="ECO:0000256" key="3">
    <source>
        <dbReference type="ARBA" id="ARBA00022605"/>
    </source>
</evidence>
<comment type="subunit">
    <text evidence="13">Homotetramer.</text>
</comment>
<dbReference type="PANTHER" id="PTHR20836:SF0">
    <property type="entry name" value="4-HYDROXY-TETRAHYDRODIPICOLINATE REDUCTASE 1, CHLOROPLASTIC-RELATED"/>
    <property type="match status" value="1"/>
</dbReference>
<feature type="domain" description="Dihydrodipicolinate reductase C-terminal" evidence="15">
    <location>
        <begin position="134"/>
        <end position="268"/>
    </location>
</feature>
<dbReference type="PANTHER" id="PTHR20836">
    <property type="entry name" value="DIHYDRODIPICOLINATE REDUCTASE"/>
    <property type="match status" value="1"/>
</dbReference>
<comment type="caution">
    <text evidence="16">The sequence shown here is derived from an EMBL/GenBank/DDBJ whole genome shotgun (WGS) entry which is preliminary data.</text>
</comment>
<feature type="binding site" evidence="13">
    <location>
        <position position="158"/>
    </location>
    <ligand>
        <name>(S)-2,3,4,5-tetrahydrodipicolinate</name>
        <dbReference type="ChEBI" id="CHEBI:16845"/>
    </ligand>
</feature>
<evidence type="ECO:0000256" key="8">
    <source>
        <dbReference type="ARBA" id="ARBA00023154"/>
    </source>
</evidence>
<evidence type="ECO:0000313" key="16">
    <source>
        <dbReference type="EMBL" id="EFG27290.1"/>
    </source>
</evidence>
<evidence type="ECO:0000256" key="5">
    <source>
        <dbReference type="ARBA" id="ARBA00022915"/>
    </source>
</evidence>
<dbReference type="Gene3D" id="3.30.360.10">
    <property type="entry name" value="Dihydrodipicolinate Reductase, domain 2"/>
    <property type="match status" value="1"/>
</dbReference>
<dbReference type="SUPFAM" id="SSF55347">
    <property type="entry name" value="Glyceraldehyde-3-phosphate dehydrogenase-like, C-terminal domain"/>
    <property type="match status" value="1"/>
</dbReference>
<keyword evidence="4 13" id="KW-0521">NADP</keyword>
<organism evidence="16 17">
    <name type="scientific">Scardovia inopinata F0304</name>
    <dbReference type="NCBI Taxonomy" id="641146"/>
    <lineage>
        <taxon>Bacteria</taxon>
        <taxon>Bacillati</taxon>
        <taxon>Actinomycetota</taxon>
        <taxon>Actinomycetes</taxon>
        <taxon>Bifidobacteriales</taxon>
        <taxon>Bifidobacteriaceae</taxon>
        <taxon>Scardovia</taxon>
    </lineage>
</organism>
<evidence type="ECO:0000256" key="10">
    <source>
        <dbReference type="ARBA" id="ARBA00038983"/>
    </source>
</evidence>
<dbReference type="InterPro" id="IPR000846">
    <property type="entry name" value="DapB_N"/>
</dbReference>
<feature type="binding site" evidence="13">
    <location>
        <position position="41"/>
    </location>
    <ligand>
        <name>NAD(+)</name>
        <dbReference type="ChEBI" id="CHEBI:57540"/>
    </ligand>
</feature>
<dbReference type="HOGENOM" id="CLU_047479_0_1_11"/>
<dbReference type="InterPro" id="IPR022664">
    <property type="entry name" value="DapB_N_CS"/>
</dbReference>
<comment type="catalytic activity">
    <reaction evidence="11 13">
        <text>(S)-2,3,4,5-tetrahydrodipicolinate + NADP(+) + H2O = (2S,4S)-4-hydroxy-2,3,4,5-tetrahydrodipicolinate + NADPH + H(+)</text>
        <dbReference type="Rhea" id="RHEA:35331"/>
        <dbReference type="ChEBI" id="CHEBI:15377"/>
        <dbReference type="ChEBI" id="CHEBI:15378"/>
        <dbReference type="ChEBI" id="CHEBI:16845"/>
        <dbReference type="ChEBI" id="CHEBI:57783"/>
        <dbReference type="ChEBI" id="CHEBI:58349"/>
        <dbReference type="ChEBI" id="CHEBI:67139"/>
        <dbReference type="EC" id="1.17.1.8"/>
    </reaction>
</comment>
<dbReference type="InterPro" id="IPR022663">
    <property type="entry name" value="DapB_C"/>
</dbReference>
<dbReference type="SUPFAM" id="SSF51735">
    <property type="entry name" value="NAD(P)-binding Rossmann-fold domains"/>
    <property type="match status" value="1"/>
</dbReference>
<feature type="binding site" evidence="13">
    <location>
        <begin position="167"/>
        <end position="168"/>
    </location>
    <ligand>
        <name>(S)-2,3,4,5-tetrahydrodipicolinate</name>
        <dbReference type="ChEBI" id="CHEBI:16845"/>
    </ligand>
</feature>
<feature type="binding site" evidence="13">
    <location>
        <begin position="127"/>
        <end position="130"/>
    </location>
    <ligand>
        <name>NAD(+)</name>
        <dbReference type="ChEBI" id="CHEBI:57540"/>
    </ligand>
</feature>
<dbReference type="Proteomes" id="UP000005777">
    <property type="component" value="Unassembled WGS sequence"/>
</dbReference>
<dbReference type="eggNOG" id="COG0289">
    <property type="taxonomic scope" value="Bacteria"/>
</dbReference>
<feature type="active site" description="Proton donor/acceptor" evidence="13">
    <location>
        <position position="157"/>
    </location>
</feature>
<evidence type="ECO:0000259" key="15">
    <source>
        <dbReference type="Pfam" id="PF05173"/>
    </source>
</evidence>
<comment type="pathway">
    <text evidence="9 13">Amino-acid biosynthesis; L-lysine biosynthesis via DAP pathway; (S)-tetrahydrodipicolinate from L-aspartate: step 4/4.</text>
</comment>
<dbReference type="EC" id="1.17.1.8" evidence="10 13"/>
<feature type="domain" description="Dihydrodipicolinate reductase N-terminal" evidence="14">
    <location>
        <begin position="5"/>
        <end position="130"/>
    </location>
</feature>
<evidence type="ECO:0000256" key="7">
    <source>
        <dbReference type="ARBA" id="ARBA00023027"/>
    </source>
</evidence>
<keyword evidence="3 13" id="KW-0028">Amino-acid biosynthesis</keyword>
<dbReference type="EMBL" id="ADCX01000004">
    <property type="protein sequence ID" value="EFG27290.1"/>
    <property type="molecule type" value="Genomic_DNA"/>
</dbReference>
<dbReference type="InterPro" id="IPR036291">
    <property type="entry name" value="NAD(P)-bd_dom_sf"/>
</dbReference>
<evidence type="ECO:0000313" key="17">
    <source>
        <dbReference type="Proteomes" id="UP000005777"/>
    </source>
</evidence>
<proteinExistence type="inferred from homology"/>
<dbReference type="GO" id="GO:0008839">
    <property type="term" value="F:4-hydroxy-tetrahydrodipicolinate reductase"/>
    <property type="evidence" value="ECO:0007669"/>
    <property type="project" value="UniProtKB-UniRule"/>
</dbReference>
<evidence type="ECO:0000256" key="11">
    <source>
        <dbReference type="ARBA" id="ARBA00049080"/>
    </source>
</evidence>
<accession>W5IK73</accession>
<dbReference type="GO" id="GO:0050661">
    <property type="term" value="F:NADP binding"/>
    <property type="evidence" value="ECO:0007669"/>
    <property type="project" value="UniProtKB-UniRule"/>
</dbReference>
<dbReference type="GO" id="GO:0016726">
    <property type="term" value="F:oxidoreductase activity, acting on CH or CH2 groups, NAD or NADP as acceptor"/>
    <property type="evidence" value="ECO:0007669"/>
    <property type="project" value="UniProtKB-UniRule"/>
</dbReference>
<evidence type="ECO:0000256" key="9">
    <source>
        <dbReference type="ARBA" id="ARBA00037922"/>
    </source>
</evidence>
<dbReference type="PIRSF" id="PIRSF000161">
    <property type="entry name" value="DHPR"/>
    <property type="match status" value="1"/>
</dbReference>
<reference evidence="16 17" key="1">
    <citation type="submission" date="2012-01" db="EMBL/GenBank/DDBJ databases">
        <title>The Genome Sequence of Scardovia inopinata F0304.</title>
        <authorList>
            <consortium name="The Broad Institute Genome Sequencing Platform"/>
            <person name="Earl A."/>
            <person name="Ward D."/>
            <person name="Feldgarden M."/>
            <person name="Gevers D."/>
            <person name="Izard J."/>
            <person name="Baranova O.V."/>
            <person name="Blanton J.M."/>
            <person name="Tanner A.C."/>
            <person name="Dewhirst F.E."/>
            <person name="Young S.K."/>
            <person name="Zeng Q."/>
            <person name="Gargeya S."/>
            <person name="Fitzgerald M."/>
            <person name="Haas B."/>
            <person name="Abouelleil A."/>
            <person name="Alvarado L."/>
            <person name="Arachchi H.M."/>
            <person name="Berlin A."/>
            <person name="Chapman S.B."/>
            <person name="Gearin G."/>
            <person name="Goldberg J."/>
            <person name="Griggs A."/>
            <person name="Gujja S."/>
            <person name="Hansen M."/>
            <person name="Heiman D."/>
            <person name="Howarth C."/>
            <person name="Larimer J."/>
            <person name="Lui A."/>
            <person name="MacDonald P.J."/>
            <person name="McCowen C."/>
            <person name="Montmayeur A."/>
            <person name="Murphy C."/>
            <person name="Neiman D."/>
            <person name="Pearson M."/>
            <person name="Priest M."/>
            <person name="Roberts A."/>
            <person name="Saif S."/>
            <person name="Shea T."/>
            <person name="Sisk P."/>
            <person name="Stolte C."/>
            <person name="Sykes S."/>
            <person name="Wortman J."/>
            <person name="Nusbaum C."/>
            <person name="Birren B."/>
        </authorList>
    </citation>
    <scope>NUCLEOTIDE SEQUENCE [LARGE SCALE GENOMIC DNA]</scope>
    <source>
        <strain evidence="16 17">F0304</strain>
    </source>
</reference>
<feature type="active site" description="Proton donor" evidence="13">
    <location>
        <position position="161"/>
    </location>
</feature>
<dbReference type="AlphaFoldDB" id="W5IK73"/>
<sequence length="268" mass="28582">MMTYSILLAGYKGKMGQSCTKLIDSLPGFTLDVGLTPRESDRDETDPGFSSDVLPDGFRVYHDLSEIPDHAADIWLDFTTPSAVYSNVSYALDHGMRPLVGTSGLTDQQERILAQQAAAAGLGGIIAPNFGLSAVLLMKFARQAAAYFPDAEVIEMHHGDKKDAPSGTALATAGLLAQASDPEKRSLYSGQTETLPGARGGNFEGIHVHSIRLPGYLAHEEVLFGGPGEALTIRQDSFDRSSFMGGVKVALNAVMDLNQLVIGLENVL</sequence>
<dbReference type="InterPro" id="IPR023940">
    <property type="entry name" value="DHDPR_bac"/>
</dbReference>
<dbReference type="GO" id="GO:0009089">
    <property type="term" value="P:lysine biosynthetic process via diaminopimelate"/>
    <property type="evidence" value="ECO:0007669"/>
    <property type="project" value="UniProtKB-UniRule"/>
</dbReference>
<comment type="caution">
    <text evidence="13">Was originally thought to be a dihydrodipicolinate reductase (DHDPR), catalyzing the conversion of dihydrodipicolinate to tetrahydrodipicolinate. However, it was shown in E.coli that the substrate of the enzymatic reaction is not dihydrodipicolinate (DHDP) but in fact (2S,4S)-4-hydroxy-2,3,4,5-tetrahydrodipicolinic acid (HTPA), the product released by the DapA-catalyzed reaction.</text>
</comment>
<evidence type="ECO:0000256" key="13">
    <source>
        <dbReference type="HAMAP-Rule" id="MF_00102"/>
    </source>
</evidence>
<comment type="function">
    <text evidence="13">Catalyzes the conversion of 4-hydroxy-tetrahydrodipicolinate (HTPA) to tetrahydrodipicolinate.</text>
</comment>
<evidence type="ECO:0000256" key="2">
    <source>
        <dbReference type="ARBA" id="ARBA00022490"/>
    </source>
</evidence>
<dbReference type="UniPathway" id="UPA00034">
    <property type="reaction ID" value="UER00018"/>
</dbReference>
<evidence type="ECO:0000256" key="4">
    <source>
        <dbReference type="ARBA" id="ARBA00022857"/>
    </source>
</evidence>
<feature type="binding site" evidence="13">
    <location>
        <begin position="10"/>
        <end position="15"/>
    </location>
    <ligand>
        <name>NAD(+)</name>
        <dbReference type="ChEBI" id="CHEBI:57540"/>
    </ligand>
</feature>
<dbReference type="GO" id="GO:0051287">
    <property type="term" value="F:NAD binding"/>
    <property type="evidence" value="ECO:0007669"/>
    <property type="project" value="UniProtKB-UniRule"/>
</dbReference>
<dbReference type="PROSITE" id="PS01298">
    <property type="entry name" value="DAPB"/>
    <property type="match status" value="1"/>
</dbReference>
<comment type="similarity">
    <text evidence="1 13">Belongs to the DapB family.</text>
</comment>
<evidence type="ECO:0000259" key="14">
    <source>
        <dbReference type="Pfam" id="PF01113"/>
    </source>
</evidence>
<keyword evidence="17" id="KW-1185">Reference proteome</keyword>
<name>W5IK73_SCAIO</name>
<feature type="binding site" evidence="13">
    <location>
        <begin position="101"/>
        <end position="103"/>
    </location>
    <ligand>
        <name>NAD(+)</name>
        <dbReference type="ChEBI" id="CHEBI:57540"/>
    </ligand>
</feature>